<proteinExistence type="predicted"/>
<dbReference type="OrthoDB" id="2693043at2759"/>
<dbReference type="EMBL" id="KN833864">
    <property type="protein sequence ID" value="KIK16232.1"/>
    <property type="molecule type" value="Genomic_DNA"/>
</dbReference>
<name>A0A0C9Z1L3_9AGAM</name>
<evidence type="ECO:0000313" key="2">
    <source>
        <dbReference type="EMBL" id="KIK16232.1"/>
    </source>
</evidence>
<dbReference type="AlphaFoldDB" id="A0A0C9Z1L3"/>
<sequence>MVLSAPSTDLLAAEEGRVCEEAGRVETRGAGRMEMEDARLGADKGAMDSMQDMAHQPTGKEAITSWGTFHRANCTALHEGFPPSRYAYDYHPMHRPQIHYERDPYTAQYRAARGFPDHPSSFVHDPWEDGHADYEGQLQYMRGGSRYGPQDPNNQFSAYQGPYPPPRAYPNDAIPSYYYYGTHAEPHLHFRQSPALRNGPHPDFTSGTAPGPPQQRNHLPPAQSTTPQSKDTPPESEVNPS</sequence>
<dbReference type="HOGENOM" id="CLU_082481_0_0_1"/>
<evidence type="ECO:0000256" key="1">
    <source>
        <dbReference type="SAM" id="MobiDB-lite"/>
    </source>
</evidence>
<reference evidence="3" key="2">
    <citation type="submission" date="2015-01" db="EMBL/GenBank/DDBJ databases">
        <title>Evolutionary Origins and Diversification of the Mycorrhizal Mutualists.</title>
        <authorList>
            <consortium name="DOE Joint Genome Institute"/>
            <consortium name="Mycorrhizal Genomics Consortium"/>
            <person name="Kohler A."/>
            <person name="Kuo A."/>
            <person name="Nagy L.G."/>
            <person name="Floudas D."/>
            <person name="Copeland A."/>
            <person name="Barry K.W."/>
            <person name="Cichocki N."/>
            <person name="Veneault-Fourrey C."/>
            <person name="LaButti K."/>
            <person name="Lindquist E.A."/>
            <person name="Lipzen A."/>
            <person name="Lundell T."/>
            <person name="Morin E."/>
            <person name="Murat C."/>
            <person name="Riley R."/>
            <person name="Ohm R."/>
            <person name="Sun H."/>
            <person name="Tunlid A."/>
            <person name="Henrissat B."/>
            <person name="Grigoriev I.V."/>
            <person name="Hibbett D.S."/>
            <person name="Martin F."/>
        </authorList>
    </citation>
    <scope>NUCLEOTIDE SEQUENCE [LARGE SCALE GENOMIC DNA]</scope>
    <source>
        <strain evidence="3">441</strain>
    </source>
</reference>
<organism evidence="2 3">
    <name type="scientific">Pisolithus microcarpus 441</name>
    <dbReference type="NCBI Taxonomy" id="765257"/>
    <lineage>
        <taxon>Eukaryota</taxon>
        <taxon>Fungi</taxon>
        <taxon>Dikarya</taxon>
        <taxon>Basidiomycota</taxon>
        <taxon>Agaricomycotina</taxon>
        <taxon>Agaricomycetes</taxon>
        <taxon>Agaricomycetidae</taxon>
        <taxon>Boletales</taxon>
        <taxon>Sclerodermatineae</taxon>
        <taxon>Pisolithaceae</taxon>
        <taxon>Pisolithus</taxon>
    </lineage>
</organism>
<gene>
    <name evidence="2" type="ORF">PISMIDRAFT_15978</name>
</gene>
<feature type="region of interest" description="Disordered" evidence="1">
    <location>
        <begin position="192"/>
        <end position="241"/>
    </location>
</feature>
<accession>A0A0C9Z1L3</accession>
<evidence type="ECO:0000313" key="3">
    <source>
        <dbReference type="Proteomes" id="UP000054018"/>
    </source>
</evidence>
<dbReference type="Proteomes" id="UP000054018">
    <property type="component" value="Unassembled WGS sequence"/>
</dbReference>
<protein>
    <submittedName>
        <fullName evidence="2">Uncharacterized protein</fullName>
    </submittedName>
</protein>
<feature type="compositionally biased region" description="Polar residues" evidence="1">
    <location>
        <begin position="214"/>
        <end position="231"/>
    </location>
</feature>
<reference evidence="2 3" key="1">
    <citation type="submission" date="2014-04" db="EMBL/GenBank/DDBJ databases">
        <authorList>
            <consortium name="DOE Joint Genome Institute"/>
            <person name="Kuo A."/>
            <person name="Kohler A."/>
            <person name="Costa M.D."/>
            <person name="Nagy L.G."/>
            <person name="Floudas D."/>
            <person name="Copeland A."/>
            <person name="Barry K.W."/>
            <person name="Cichocki N."/>
            <person name="Veneault-Fourrey C."/>
            <person name="LaButti K."/>
            <person name="Lindquist E.A."/>
            <person name="Lipzen A."/>
            <person name="Lundell T."/>
            <person name="Morin E."/>
            <person name="Murat C."/>
            <person name="Sun H."/>
            <person name="Tunlid A."/>
            <person name="Henrissat B."/>
            <person name="Grigoriev I.V."/>
            <person name="Hibbett D.S."/>
            <person name="Martin F."/>
            <person name="Nordberg H.P."/>
            <person name="Cantor M.N."/>
            <person name="Hua S.X."/>
        </authorList>
    </citation>
    <scope>NUCLEOTIDE SEQUENCE [LARGE SCALE GENOMIC DNA]</scope>
    <source>
        <strain evidence="2 3">441</strain>
    </source>
</reference>
<feature type="region of interest" description="Disordered" evidence="1">
    <location>
        <begin position="141"/>
        <end position="167"/>
    </location>
</feature>
<keyword evidence="3" id="KW-1185">Reference proteome</keyword>